<name>A0ABM7NTC3_9VIRU</name>
<dbReference type="EMBL" id="AP024483">
    <property type="protein sequence ID" value="BCS83428.1"/>
    <property type="molecule type" value="Genomic_DNA"/>
</dbReference>
<evidence type="ECO:0000313" key="3">
    <source>
        <dbReference type="EMBL" id="BCS83428.1"/>
    </source>
</evidence>
<dbReference type="Proteomes" id="UP001321479">
    <property type="component" value="Segment"/>
</dbReference>
<organism evidence="3 4">
    <name type="scientific">Cotonvirus japonicus</name>
    <dbReference type="NCBI Taxonomy" id="2811091"/>
    <lineage>
        <taxon>Viruses</taxon>
        <taxon>Varidnaviria</taxon>
        <taxon>Bamfordvirae</taxon>
        <taxon>Nucleocytoviricota</taxon>
        <taxon>Megaviricetes</taxon>
        <taxon>Imitervirales</taxon>
        <taxon>Mimiviridae</taxon>
        <taxon>Megamimivirinae</taxon>
        <taxon>Cotonvirus</taxon>
        <taxon>Cotonvirus japonicum</taxon>
    </lineage>
</organism>
<protein>
    <recommendedName>
        <fullName evidence="5">Transmembrane protein</fullName>
    </recommendedName>
</protein>
<feature type="compositionally biased region" description="Basic and acidic residues" evidence="1">
    <location>
        <begin position="40"/>
        <end position="54"/>
    </location>
</feature>
<evidence type="ECO:0000313" key="4">
    <source>
        <dbReference type="Proteomes" id="UP001321479"/>
    </source>
</evidence>
<accession>A0ABM7NTC3</accession>
<keyword evidence="2" id="KW-1133">Transmembrane helix</keyword>
<evidence type="ECO:0000256" key="2">
    <source>
        <dbReference type="SAM" id="Phobius"/>
    </source>
</evidence>
<evidence type="ECO:0008006" key="5">
    <source>
        <dbReference type="Google" id="ProtNLM"/>
    </source>
</evidence>
<sequence length="135" mass="15581">MNNSETITGFIDEIVDKINTIDDNIENSLNNKYDNNANEISKDDPNENEDENKNEKLVEKFDNTTVRRGLGLTYLIIHMIAFIFAIYLAVKCNHGFSFWSLLVAFFCPWIYIIYILISRKGFCSDYVDGLPPVKI</sequence>
<proteinExistence type="predicted"/>
<dbReference type="RefSeq" id="YP_010842036.1">
    <property type="nucleotide sequence ID" value="NC_079139.1"/>
</dbReference>
<feature type="transmembrane region" description="Helical" evidence="2">
    <location>
        <begin position="70"/>
        <end position="90"/>
    </location>
</feature>
<evidence type="ECO:0000256" key="1">
    <source>
        <dbReference type="SAM" id="MobiDB-lite"/>
    </source>
</evidence>
<keyword evidence="4" id="KW-1185">Reference proteome</keyword>
<keyword evidence="2" id="KW-0472">Membrane</keyword>
<keyword evidence="2" id="KW-0812">Transmembrane</keyword>
<reference evidence="3 4" key="1">
    <citation type="submission" date="2021-02" db="EMBL/GenBank/DDBJ databases">
        <title>Cotonvirus japonicus, which uses Golgi apparatus of host cells for its virion factory, phylogenetically links tailed tupanvirus and icosahedral mimivirus.</title>
        <authorList>
            <person name="Takahashi H."/>
            <person name="Fukaya S."/>
            <person name="Song C."/>
            <person name="Murata K."/>
            <person name="Takemura M."/>
        </authorList>
    </citation>
    <scope>NUCLEOTIDE SEQUENCE [LARGE SCALE GENOMIC DNA]</scope>
</reference>
<dbReference type="GeneID" id="80558633"/>
<feature type="transmembrane region" description="Helical" evidence="2">
    <location>
        <begin position="96"/>
        <end position="117"/>
    </location>
</feature>
<feature type="region of interest" description="Disordered" evidence="1">
    <location>
        <begin position="35"/>
        <end position="54"/>
    </location>
</feature>